<dbReference type="EMBL" id="JABANP010000306">
    <property type="protein sequence ID" value="KAF4684554.1"/>
    <property type="molecule type" value="Genomic_DNA"/>
</dbReference>
<feature type="chain" id="PRO_5029561950" evidence="1">
    <location>
        <begin position="20"/>
        <end position="154"/>
    </location>
</feature>
<gene>
    <name evidence="2" type="ORF">FOZ60_007712</name>
</gene>
<sequence>MSIPLISLALVLLASLGNAQLAKYRYSEDNFDLDYVMEFRLQIAQATIKVTCTVGGADWRPVTRTMAQDFLFEKVVGKPGQFGTFRAVRPADFRKSSFVKHDISDFTDEVSRLCNKNLPPADFDDILVVDFPGNPGELITTVEGVAKILNEVVS</sequence>
<evidence type="ECO:0000313" key="2">
    <source>
        <dbReference type="EMBL" id="KAF4684554.1"/>
    </source>
</evidence>
<reference evidence="2 3" key="1">
    <citation type="submission" date="2020-04" db="EMBL/GenBank/DDBJ databases">
        <title>Perkinsus olseni comparative genomics.</title>
        <authorList>
            <person name="Bogema D.R."/>
        </authorList>
    </citation>
    <scope>NUCLEOTIDE SEQUENCE [LARGE SCALE GENOMIC DNA]</scope>
    <source>
        <strain evidence="2">00978-12</strain>
    </source>
</reference>
<accession>A0A7J6NL48</accession>
<comment type="caution">
    <text evidence="2">The sequence shown here is derived from an EMBL/GenBank/DDBJ whole genome shotgun (WGS) entry which is preliminary data.</text>
</comment>
<proteinExistence type="predicted"/>
<dbReference type="Proteomes" id="UP000541610">
    <property type="component" value="Unassembled WGS sequence"/>
</dbReference>
<evidence type="ECO:0000313" key="3">
    <source>
        <dbReference type="Proteomes" id="UP000541610"/>
    </source>
</evidence>
<evidence type="ECO:0000256" key="1">
    <source>
        <dbReference type="SAM" id="SignalP"/>
    </source>
</evidence>
<dbReference type="AlphaFoldDB" id="A0A7J6NL48"/>
<protein>
    <submittedName>
        <fullName evidence="2">Uncharacterized protein</fullName>
    </submittedName>
</protein>
<feature type="signal peptide" evidence="1">
    <location>
        <begin position="1"/>
        <end position="19"/>
    </location>
</feature>
<organism evidence="2 3">
    <name type="scientific">Perkinsus olseni</name>
    <name type="common">Perkinsus atlanticus</name>
    <dbReference type="NCBI Taxonomy" id="32597"/>
    <lineage>
        <taxon>Eukaryota</taxon>
        <taxon>Sar</taxon>
        <taxon>Alveolata</taxon>
        <taxon>Perkinsozoa</taxon>
        <taxon>Perkinsea</taxon>
        <taxon>Perkinsida</taxon>
        <taxon>Perkinsidae</taxon>
        <taxon>Perkinsus</taxon>
    </lineage>
</organism>
<keyword evidence="1" id="KW-0732">Signal</keyword>
<name>A0A7J6NL48_PEROL</name>